<evidence type="ECO:0000256" key="1">
    <source>
        <dbReference type="SAM" id="MobiDB-lite"/>
    </source>
</evidence>
<feature type="transmembrane region" description="Helical" evidence="2">
    <location>
        <begin position="195"/>
        <end position="217"/>
    </location>
</feature>
<feature type="transmembrane region" description="Helical" evidence="2">
    <location>
        <begin position="164"/>
        <end position="183"/>
    </location>
</feature>
<reference evidence="4" key="1">
    <citation type="submission" date="2017-08" db="EMBL/GenBank/DDBJ databases">
        <authorList>
            <person name="Varghese N."/>
            <person name="Submissions S."/>
        </authorList>
    </citation>
    <scope>NUCLEOTIDE SEQUENCE [LARGE SCALE GENOMIC DNA]</scope>
    <source>
        <strain evidence="4">DSM 4725</strain>
    </source>
</reference>
<feature type="region of interest" description="Disordered" evidence="1">
    <location>
        <begin position="1"/>
        <end position="124"/>
    </location>
</feature>
<feature type="transmembrane region" description="Helical" evidence="2">
    <location>
        <begin position="223"/>
        <end position="241"/>
    </location>
</feature>
<dbReference type="RefSeq" id="WP_097197121.1">
    <property type="nucleotide sequence ID" value="NZ_OBQI01000008.1"/>
</dbReference>
<feature type="compositionally biased region" description="Low complexity" evidence="1">
    <location>
        <begin position="25"/>
        <end position="34"/>
    </location>
</feature>
<dbReference type="AlphaFoldDB" id="A0A285VGX7"/>
<name>A0A285VGX7_9ACTN</name>
<feature type="compositionally biased region" description="Low complexity" evidence="1">
    <location>
        <begin position="50"/>
        <end position="60"/>
    </location>
</feature>
<keyword evidence="4" id="KW-1185">Reference proteome</keyword>
<gene>
    <name evidence="3" type="ORF">SAMN05660748_4400</name>
</gene>
<evidence type="ECO:0000313" key="4">
    <source>
        <dbReference type="Proteomes" id="UP000219435"/>
    </source>
</evidence>
<evidence type="ECO:0000313" key="3">
    <source>
        <dbReference type="EMBL" id="SOC53332.1"/>
    </source>
</evidence>
<accession>A0A285VGX7</accession>
<dbReference type="Proteomes" id="UP000219435">
    <property type="component" value="Unassembled WGS sequence"/>
</dbReference>
<sequence>MSSPTDPQPPAEPTVRAQPTTQEIPVATPAATAQPLPPHPGASAPAPVHTVQPTGPVGFVPGPPTHLPPPPPPAAAAPATTPPPATSAWPSSLETGPVPFGEEAGPAVDEPGPIAGEPEPAASVSRDRTALRTLGLVAVALGLLELGLGLRFGGESFWSDIPLWSAFATVCAALGLAGAAGLLPGGRRPSPATTWRIAAGGLVGLAVFWLLVVLPVVASDRGFLLTAALGCLGAALWTGPARTR</sequence>
<keyword evidence="2" id="KW-0812">Transmembrane</keyword>
<dbReference type="EMBL" id="OBQI01000008">
    <property type="protein sequence ID" value="SOC53332.1"/>
    <property type="molecule type" value="Genomic_DNA"/>
</dbReference>
<proteinExistence type="predicted"/>
<feature type="compositionally biased region" description="Low complexity" evidence="1">
    <location>
        <begin position="110"/>
        <end position="122"/>
    </location>
</feature>
<dbReference type="OrthoDB" id="5198792at2"/>
<organism evidence="3 4">
    <name type="scientific">Blastococcus aggregatus</name>
    <dbReference type="NCBI Taxonomy" id="38502"/>
    <lineage>
        <taxon>Bacteria</taxon>
        <taxon>Bacillati</taxon>
        <taxon>Actinomycetota</taxon>
        <taxon>Actinomycetes</taxon>
        <taxon>Geodermatophilales</taxon>
        <taxon>Geodermatophilaceae</taxon>
        <taxon>Blastococcus</taxon>
    </lineage>
</organism>
<evidence type="ECO:0000256" key="2">
    <source>
        <dbReference type="SAM" id="Phobius"/>
    </source>
</evidence>
<keyword evidence="2" id="KW-0472">Membrane</keyword>
<keyword evidence="2" id="KW-1133">Transmembrane helix</keyword>
<feature type="compositionally biased region" description="Pro residues" evidence="1">
    <location>
        <begin position="1"/>
        <end position="12"/>
    </location>
</feature>
<protein>
    <submittedName>
        <fullName evidence="3">Uncharacterized protein</fullName>
    </submittedName>
</protein>
<feature type="transmembrane region" description="Helical" evidence="2">
    <location>
        <begin position="133"/>
        <end position="152"/>
    </location>
</feature>
<feature type="compositionally biased region" description="Pro residues" evidence="1">
    <location>
        <begin position="61"/>
        <end position="85"/>
    </location>
</feature>